<evidence type="ECO:0000259" key="4">
    <source>
        <dbReference type="Pfam" id="PF08545"/>
    </source>
</evidence>
<proteinExistence type="predicted"/>
<sequence>MNNSSLDSGSLSRPRPRIESIGALIPSEVVTSTDLVNQLAVDKKPPLEAVTGIVERRRAAPSDTSLDLALAAARDALEGSRYEAADIDLIISCSITRMVSVWRTQFAPSLAAVIGREIGASKDALTFDVANACAGMATGLFLADRMIKTGRATRALVVSGERITLITDTAVREIKDSYDPQFAALTVGDSGCALVVDGEGTEPDQIEAISLATASEAASLCVALPSDRSEGIAMYTDNKRMHSERRYTQAMEFVQHGLEGLGTTMADADYDYLIHHQFSLVALNYMRSIGEEKVFNGTMPTELNVMQFLGNTSSTALFLVLYHHIRNGTVEPGDRLLVVPTASGMVYGFISLRVGEAVA</sequence>
<protein>
    <submittedName>
        <fullName evidence="5">3-oxoacyl-[acyl-carrier-protein] synthase III C-terminal domain-containing protein</fullName>
    </submittedName>
</protein>
<dbReference type="InterPro" id="IPR013747">
    <property type="entry name" value="ACP_syn_III_C"/>
</dbReference>
<dbReference type="GO" id="GO:0004315">
    <property type="term" value="F:3-oxoacyl-[acyl-carrier-protein] synthase activity"/>
    <property type="evidence" value="ECO:0007669"/>
    <property type="project" value="InterPro"/>
</dbReference>
<dbReference type="SUPFAM" id="SSF53901">
    <property type="entry name" value="Thiolase-like"/>
    <property type="match status" value="1"/>
</dbReference>
<accession>A0AA90SH91</accession>
<feature type="domain" description="Beta-ketoacyl-[acyl-carrier-protein] synthase III C-terminal" evidence="3">
    <location>
        <begin position="265"/>
        <end position="353"/>
    </location>
</feature>
<dbReference type="Pfam" id="PF08541">
    <property type="entry name" value="ACP_syn_III_C"/>
    <property type="match status" value="1"/>
</dbReference>
<evidence type="ECO:0000256" key="1">
    <source>
        <dbReference type="ARBA" id="ARBA00022679"/>
    </source>
</evidence>
<evidence type="ECO:0000313" key="6">
    <source>
        <dbReference type="Proteomes" id="UP001178281"/>
    </source>
</evidence>
<dbReference type="EMBL" id="JAUTIX010000004">
    <property type="protein sequence ID" value="MDP0398574.1"/>
    <property type="molecule type" value="Genomic_DNA"/>
</dbReference>
<dbReference type="RefSeq" id="WP_305111414.1">
    <property type="nucleotide sequence ID" value="NZ_BAAAII010000006.1"/>
</dbReference>
<evidence type="ECO:0000256" key="2">
    <source>
        <dbReference type="ARBA" id="ARBA00023315"/>
    </source>
</evidence>
<dbReference type="AlphaFoldDB" id="A0AA90SH91"/>
<dbReference type="InterPro" id="IPR016039">
    <property type="entry name" value="Thiolase-like"/>
</dbReference>
<feature type="domain" description="Beta-ketoacyl-[acyl-carrier-protein] synthase III N-terminal" evidence="4">
    <location>
        <begin position="127"/>
        <end position="211"/>
    </location>
</feature>
<dbReference type="InterPro" id="IPR013751">
    <property type="entry name" value="ACP_syn_III_N"/>
</dbReference>
<dbReference type="Gene3D" id="3.40.47.10">
    <property type="match status" value="2"/>
</dbReference>
<dbReference type="Proteomes" id="UP001178281">
    <property type="component" value="Unassembled WGS sequence"/>
</dbReference>
<organism evidence="5 6">
    <name type="scientific">Tsukamurella strandjordii</name>
    <dbReference type="NCBI Taxonomy" id="147577"/>
    <lineage>
        <taxon>Bacteria</taxon>
        <taxon>Bacillati</taxon>
        <taxon>Actinomycetota</taxon>
        <taxon>Actinomycetes</taxon>
        <taxon>Mycobacteriales</taxon>
        <taxon>Tsukamurellaceae</taxon>
        <taxon>Tsukamurella</taxon>
    </lineage>
</organism>
<keyword evidence="2" id="KW-0012">Acyltransferase</keyword>
<keyword evidence="1" id="KW-0808">Transferase</keyword>
<dbReference type="PANTHER" id="PTHR34069:SF2">
    <property type="entry name" value="BETA-KETOACYL-[ACYL-CARRIER-PROTEIN] SYNTHASE III"/>
    <property type="match status" value="1"/>
</dbReference>
<evidence type="ECO:0000259" key="3">
    <source>
        <dbReference type="Pfam" id="PF08541"/>
    </source>
</evidence>
<gene>
    <name evidence="5" type="ORF">Q7X28_11600</name>
</gene>
<keyword evidence="6" id="KW-1185">Reference proteome</keyword>
<comment type="caution">
    <text evidence="5">The sequence shown here is derived from an EMBL/GenBank/DDBJ whole genome shotgun (WGS) entry which is preliminary data.</text>
</comment>
<reference evidence="5" key="1">
    <citation type="submission" date="2023-08" db="EMBL/GenBank/DDBJ databases">
        <title>The draft genome of Tsukamurella strandjordii strain 050030.</title>
        <authorList>
            <person name="Zhao F."/>
            <person name="Feng Y."/>
            <person name="Zong Z."/>
        </authorList>
    </citation>
    <scope>NUCLEOTIDE SEQUENCE</scope>
    <source>
        <strain evidence="5">050030</strain>
    </source>
</reference>
<evidence type="ECO:0000313" key="5">
    <source>
        <dbReference type="EMBL" id="MDP0398574.1"/>
    </source>
</evidence>
<name>A0AA90SH91_9ACTN</name>
<dbReference type="PANTHER" id="PTHR34069">
    <property type="entry name" value="3-OXOACYL-[ACYL-CARRIER-PROTEIN] SYNTHASE 3"/>
    <property type="match status" value="1"/>
</dbReference>
<dbReference type="Pfam" id="PF08545">
    <property type="entry name" value="ACP_syn_III"/>
    <property type="match status" value="1"/>
</dbReference>
<dbReference type="GO" id="GO:0044550">
    <property type="term" value="P:secondary metabolite biosynthetic process"/>
    <property type="evidence" value="ECO:0007669"/>
    <property type="project" value="TreeGrafter"/>
</dbReference>
<dbReference type="GO" id="GO:0006633">
    <property type="term" value="P:fatty acid biosynthetic process"/>
    <property type="evidence" value="ECO:0007669"/>
    <property type="project" value="InterPro"/>
</dbReference>